<evidence type="ECO:0000259" key="12">
    <source>
        <dbReference type="Pfam" id="PF05057"/>
    </source>
</evidence>
<comment type="caution">
    <text evidence="13">The sequence shown here is derived from an EMBL/GenBank/DDBJ whole genome shotgun (WGS) entry which is preliminary data.</text>
</comment>
<dbReference type="PANTHER" id="PTHR48182">
    <property type="entry name" value="PROTEIN SERAC1"/>
    <property type="match status" value="1"/>
</dbReference>
<dbReference type="PANTHER" id="PTHR48182:SF2">
    <property type="entry name" value="PROTEIN SERAC1"/>
    <property type="match status" value="1"/>
</dbReference>
<dbReference type="Proteomes" id="UP001600888">
    <property type="component" value="Unassembled WGS sequence"/>
</dbReference>
<evidence type="ECO:0000256" key="1">
    <source>
        <dbReference type="ARBA" id="ARBA00004141"/>
    </source>
</evidence>
<evidence type="ECO:0000256" key="11">
    <source>
        <dbReference type="SAM" id="Phobius"/>
    </source>
</evidence>
<feature type="transmembrane region" description="Helical" evidence="11">
    <location>
        <begin position="1192"/>
        <end position="1215"/>
    </location>
</feature>
<protein>
    <recommendedName>
        <fullName evidence="12">DUF676 domain-containing protein</fullName>
    </recommendedName>
</protein>
<evidence type="ECO:0000256" key="10">
    <source>
        <dbReference type="SAM" id="MobiDB-lite"/>
    </source>
</evidence>
<dbReference type="Gene3D" id="1.20.58.340">
    <property type="entry name" value="Magnesium transport protein CorA, transmembrane region"/>
    <property type="match status" value="1"/>
</dbReference>
<comment type="similarity">
    <text evidence="4">Belongs to the putative lipase ROG1 family.</text>
</comment>
<dbReference type="SUPFAM" id="SSF144083">
    <property type="entry name" value="Magnesium transport protein CorA, transmembrane region"/>
    <property type="match status" value="1"/>
</dbReference>
<dbReference type="Pfam" id="PF05057">
    <property type="entry name" value="DUF676"/>
    <property type="match status" value="1"/>
</dbReference>
<evidence type="ECO:0000256" key="6">
    <source>
        <dbReference type="ARBA" id="ARBA00022824"/>
    </source>
</evidence>
<feature type="region of interest" description="Disordered" evidence="10">
    <location>
        <begin position="1023"/>
        <end position="1045"/>
    </location>
</feature>
<feature type="region of interest" description="Disordered" evidence="10">
    <location>
        <begin position="1298"/>
        <end position="1325"/>
    </location>
</feature>
<keyword evidence="5 11" id="KW-0812">Transmembrane</keyword>
<feature type="compositionally biased region" description="Polar residues" evidence="10">
    <location>
        <begin position="58"/>
        <end position="78"/>
    </location>
</feature>
<feature type="region of interest" description="Disordered" evidence="10">
    <location>
        <begin position="1"/>
        <end position="106"/>
    </location>
</feature>
<reference evidence="13 14" key="1">
    <citation type="submission" date="2024-03" db="EMBL/GenBank/DDBJ databases">
        <title>A high-quality draft genome sequence of Diaporthe vaccinii, a causative agent of upright dieback and viscid rot disease in cranberry plants.</title>
        <authorList>
            <person name="Sarrasin M."/>
            <person name="Lang B.F."/>
            <person name="Burger G."/>
        </authorList>
    </citation>
    <scope>NUCLEOTIDE SEQUENCE [LARGE SCALE GENOMIC DNA]</scope>
    <source>
        <strain evidence="13 14">IS7</strain>
    </source>
</reference>
<keyword evidence="7 11" id="KW-1133">Transmembrane helix</keyword>
<evidence type="ECO:0000313" key="13">
    <source>
        <dbReference type="EMBL" id="KAL2277201.1"/>
    </source>
</evidence>
<keyword evidence="14" id="KW-1185">Reference proteome</keyword>
<dbReference type="SUPFAM" id="SSF53474">
    <property type="entry name" value="alpha/beta-Hydrolases"/>
    <property type="match status" value="1"/>
</dbReference>
<feature type="compositionally biased region" description="Basic and acidic residues" evidence="10">
    <location>
        <begin position="29"/>
        <end position="45"/>
    </location>
</feature>
<keyword evidence="6" id="KW-0256">Endoplasmic reticulum</keyword>
<dbReference type="Gene3D" id="3.40.50.1820">
    <property type="entry name" value="alpha/beta hydrolase"/>
    <property type="match status" value="1"/>
</dbReference>
<feature type="compositionally biased region" description="Low complexity" evidence="10">
    <location>
        <begin position="578"/>
        <end position="594"/>
    </location>
</feature>
<feature type="transmembrane region" description="Helical" evidence="11">
    <location>
        <begin position="1156"/>
        <end position="1180"/>
    </location>
</feature>
<dbReference type="EMBL" id="JBAWTH010000103">
    <property type="protein sequence ID" value="KAL2277201.1"/>
    <property type="molecule type" value="Genomic_DNA"/>
</dbReference>
<proteinExistence type="inferred from homology"/>
<gene>
    <name evidence="13" type="ORF">FJTKL_00201</name>
</gene>
<dbReference type="InterPro" id="IPR029058">
    <property type="entry name" value="AB_hydrolase_fold"/>
</dbReference>
<evidence type="ECO:0000256" key="7">
    <source>
        <dbReference type="ARBA" id="ARBA00022989"/>
    </source>
</evidence>
<dbReference type="InterPro" id="IPR002523">
    <property type="entry name" value="MgTranspt_CorA/ZnTranspt_ZntB"/>
</dbReference>
<feature type="compositionally biased region" description="Basic and acidic residues" evidence="10">
    <location>
        <begin position="599"/>
        <end position="623"/>
    </location>
</feature>
<dbReference type="InterPro" id="IPR045863">
    <property type="entry name" value="CorA_TM1_TM2"/>
</dbReference>
<dbReference type="InterPro" id="IPR052374">
    <property type="entry name" value="SERAC1"/>
</dbReference>
<keyword evidence="8" id="KW-0496">Mitochondrion</keyword>
<dbReference type="InterPro" id="IPR007751">
    <property type="entry name" value="DUF676_lipase-like"/>
</dbReference>
<evidence type="ECO:0000256" key="3">
    <source>
        <dbReference type="ARBA" id="ARBA00004240"/>
    </source>
</evidence>
<accession>A0ABR4E460</accession>
<organism evidence="13 14">
    <name type="scientific">Diaporthe vaccinii</name>
    <dbReference type="NCBI Taxonomy" id="105482"/>
    <lineage>
        <taxon>Eukaryota</taxon>
        <taxon>Fungi</taxon>
        <taxon>Dikarya</taxon>
        <taxon>Ascomycota</taxon>
        <taxon>Pezizomycotina</taxon>
        <taxon>Sordariomycetes</taxon>
        <taxon>Sordariomycetidae</taxon>
        <taxon>Diaporthales</taxon>
        <taxon>Diaporthaceae</taxon>
        <taxon>Diaporthe</taxon>
        <taxon>Diaporthe eres species complex</taxon>
    </lineage>
</organism>
<evidence type="ECO:0000256" key="5">
    <source>
        <dbReference type="ARBA" id="ARBA00022692"/>
    </source>
</evidence>
<comment type="subcellular location">
    <subcellularLocation>
        <location evidence="3">Endoplasmic reticulum</location>
    </subcellularLocation>
    <subcellularLocation>
        <location evidence="1">Membrane</location>
        <topology evidence="1">Multi-pass membrane protein</topology>
    </subcellularLocation>
    <subcellularLocation>
        <location evidence="2">Mitochondrion</location>
    </subcellularLocation>
</comment>
<evidence type="ECO:0000256" key="8">
    <source>
        <dbReference type="ARBA" id="ARBA00023128"/>
    </source>
</evidence>
<feature type="region of interest" description="Disordered" evidence="10">
    <location>
        <begin position="485"/>
        <end position="510"/>
    </location>
</feature>
<name>A0ABR4E460_9PEZI</name>
<sequence length="1325" mass="149385">MDRRPLVSQGQSETSASASVPADVADALDDSRLEDELRDSPERMQSDPLPSRPEFPEAQQSSAQSHNTAQSTTGTTSVKGKLAAVRVSEHDASNRTSMSHWDPEPGFAHVDGEVGGVGYNETKADIITVPCPGADPVETWTRDPLPDNFFGNADQDDLTSHPAIKELAGDAILTPGIGGNFPKAAHLWVRQGIRRYANTARVMLYRHRELTDHTTLEGLARDLLENVFQRREGQHASRPLFFIAHSIGGLVVKKALLMASKSESYRPLLFNCHGITFFATPHRGSSYMSMRNLSESIQLLLHLQRPLPTSLVNEIRVSNKSLIRMHEDFTNVVSEMRVWSFYETIDSQLSGSGLDCADEVQFSAPLASIKSAIVDVRQETIYSALESDHAHCASFGVTNPRTLATYLQDLAAAVAKAEALSQTIHTPLKLKEHVKVELIGFYEDPDAGLESDIRLYIAKYHLADFLQKGPEICLEERLKRVSRRHGASAGRVGAQGSADGSNNGDRGGGLNILTGVQNFWKSNVSGTQQQRRPDSPDIVVTLPSARPETGEGNSSPPPIGRRPHSLTLPTLSTPGFQRPSSRGSGMTTSTMSDPTDLELSPRDDDSDTHEGTDAPENRARATSDHTGLVPGSNGRADRVSTTYALMDLTAGFSRPNADRRKFMWIHLPFTNPLWVKDIFDKLSETHRQDFSKLFNNENWVSKHVRGRHSQSQPSFVKPAVHYFSPDSAPSPRLSYTSPQLNAGPAPTYLYVYLPYLHFDTYRHIIKRRSIMTRRLAHGRSRPVPEDIADLESLELRVIWEYIGHDPPLNCRRTLDQFGYPSLRDTYARDDDQMLYKLTKKDNPRRPFVGKTWSDDEAIKALVQRYSVGTKLLHETIENQKEAASSESESEHEELLRDGNLLMVDELWLWAIDTTTLTTFFPKRESRPSEGALFQQADLRNSIYNELNGDLTGRCENALDLAAFVALHAVTVLLDRSSHPDLEIFRIFEEAIGILTERMTWNLKKFRMQTFKDVDSEDEHLAETSAKSIKKRHKREIEQAERENRENTSALMELRDMEDELRTLMKLFDTQTTMLNRMLEIYEGDGLKDITHNGRGYLAEALARLAEYKTQTTEMLDRVAATRGDYEKLLEMAQRQAQVDDVRWSRLQTELASSQNLSVMIFTIFTVIFLPLSFFTSLFGMNVVEWDNQLPTMAFIGEISLPISFFLILVTLVAAFSSRVQIYFGTAWLRLKRAWESVKEVARALEPEASREAKARRRADRARWDRGERERKRKDRSYDFWATVRRQRTLASYEIPDLNRVRSPSGFDSAGAGGARRPTWKSWGTK</sequence>
<evidence type="ECO:0000256" key="9">
    <source>
        <dbReference type="ARBA" id="ARBA00023136"/>
    </source>
</evidence>
<feature type="compositionally biased region" description="Basic and acidic residues" evidence="10">
    <location>
        <begin position="1034"/>
        <end position="1045"/>
    </location>
</feature>
<evidence type="ECO:0000256" key="2">
    <source>
        <dbReference type="ARBA" id="ARBA00004173"/>
    </source>
</evidence>
<keyword evidence="9 11" id="KW-0472">Membrane</keyword>
<feature type="region of interest" description="Disordered" evidence="10">
    <location>
        <begin position="524"/>
        <end position="635"/>
    </location>
</feature>
<dbReference type="Pfam" id="PF01544">
    <property type="entry name" value="CorA"/>
    <property type="match status" value="1"/>
</dbReference>
<evidence type="ECO:0000313" key="14">
    <source>
        <dbReference type="Proteomes" id="UP001600888"/>
    </source>
</evidence>
<feature type="compositionally biased region" description="Low complexity" evidence="10">
    <location>
        <begin position="15"/>
        <end position="25"/>
    </location>
</feature>
<feature type="domain" description="DUF676" evidence="12">
    <location>
        <begin position="172"/>
        <end position="304"/>
    </location>
</feature>
<evidence type="ECO:0000256" key="4">
    <source>
        <dbReference type="ARBA" id="ARBA00007920"/>
    </source>
</evidence>